<sequence>MMNPAWGSRLTPSNSPFTKNASVKTPAKPNRQELGLSLRQVIGTTTNSANAFDILPSARCFAFTAGAAAVIATVDDAHQVLQRFFRARPNASPLNPTASIYDGPSTPANGAVDCRNRTAASLREAGIGPSTPGGDWADSPGNKSCPDGKYLAVGETGYRPRVLIFSTSVDAPPDIPLTCLTEHTFGVRAVAFSPDSQYLATLGSANDGFLYIWSINGRNGSATLYASNKCTSHINRIAWLGSSLVTVGIRHVKIWRTDDSDIRSPRRPRQSDVSSIFAGSVHKTLPGRNCVLGSLINATFTCLVAVALDKAIVSTDRGDVCLLDDSAGSQLFTKVASTGFGVTAMAADSKGHVYMGGTQGELLTMVVNDLLATRAPPISPTPPIDTAAAPVARGPAHIEALGSFPDCVVMIDSSHSIQLLRQTSEEGLLRSNVLQQLPAHGDAVLGVRALCSPNVFEASFFTWSADGTVLFWSHDGVCKGNLQVELEQLEGNVDETNETRVVRASLGAEYLVSGDKYGVLRFIDTATKQSLFDFRAHAGEITDIAIHEGKDTYVASSGRDRTVQVFQQRSDSWDLLQTLDEHVGAVTGLLFTPNGHRLISSSSDRTLILREFFSREVDGRQISAYLILRTITLKATPTSMALALDQDGTLFLSTTDRHLHRYDLRSGQAISSFKASDMDGGDAVVLSSLVYVPSPTGASLIAAVSSTDKSIRLYDESGSLLGRDWGHTEGISDIALITSAAETNRPAQKYLVTVAVDGTVFVWDTTRAPVRHDMSKSMDLTSLTPTSKELLVNNPPLRRVLSQSELARFQRSATEEVSTPSGSRSPMLRKTRSKFSLAQPPKLDPSPIPSPRNGTFADAASRKANRNRSPSPPSPRNPRTSKPRRPSLEVSSRSRSADKVSTFGTLTSSTEQVCRTLRAYRKKLANSSENLTAATMRELERELGLTARAVGEKATQAKGLDDNVMVKMLDQYSERLVEMLDEKIAASVAKQVRQSGEACTPRRASSGGVNEEKGVEGIGDENIPNIGAATAGAQEG</sequence>
<organism evidence="3 4">
    <name type="scientific">Coniosporium apollinis</name>
    <dbReference type="NCBI Taxonomy" id="61459"/>
    <lineage>
        <taxon>Eukaryota</taxon>
        <taxon>Fungi</taxon>
        <taxon>Dikarya</taxon>
        <taxon>Ascomycota</taxon>
        <taxon>Pezizomycotina</taxon>
        <taxon>Dothideomycetes</taxon>
        <taxon>Dothideomycetes incertae sedis</taxon>
        <taxon>Coniosporium</taxon>
    </lineage>
</organism>
<feature type="region of interest" description="Disordered" evidence="2">
    <location>
        <begin position="1"/>
        <end position="32"/>
    </location>
</feature>
<keyword evidence="4" id="KW-1185">Reference proteome</keyword>
<protein>
    <submittedName>
        <fullName evidence="3">Uncharacterized protein</fullName>
    </submittedName>
</protein>
<dbReference type="PANTHER" id="PTHR45589">
    <property type="entry name" value="WD REPEAT DOMAIN 62, ISOFORM G"/>
    <property type="match status" value="1"/>
</dbReference>
<evidence type="ECO:0000313" key="4">
    <source>
        <dbReference type="Proteomes" id="UP001172684"/>
    </source>
</evidence>
<feature type="compositionally biased region" description="Polar residues" evidence="2">
    <location>
        <begin position="809"/>
        <end position="824"/>
    </location>
</feature>
<dbReference type="InterPro" id="IPR001680">
    <property type="entry name" value="WD40_rpt"/>
</dbReference>
<dbReference type="PROSITE" id="PS50082">
    <property type="entry name" value="WD_REPEATS_2"/>
    <property type="match status" value="2"/>
</dbReference>
<gene>
    <name evidence="3" type="ORF">H2201_006010</name>
</gene>
<feature type="repeat" description="WD" evidence="1">
    <location>
        <begin position="180"/>
        <end position="223"/>
    </location>
</feature>
<proteinExistence type="predicted"/>
<keyword evidence="1" id="KW-0853">WD repeat</keyword>
<dbReference type="InterPro" id="IPR052779">
    <property type="entry name" value="WDR62"/>
</dbReference>
<reference evidence="3" key="1">
    <citation type="submission" date="2022-10" db="EMBL/GenBank/DDBJ databases">
        <title>Culturing micro-colonial fungi from biological soil crusts in the Mojave desert and describing Neophaeococcomyces mojavensis, and introducing the new genera and species Taxawa tesnikishii.</title>
        <authorList>
            <person name="Kurbessoian T."/>
            <person name="Stajich J.E."/>
        </authorList>
    </citation>
    <scope>NUCLEOTIDE SEQUENCE</scope>
    <source>
        <strain evidence="3">TK_1</strain>
    </source>
</reference>
<accession>A0ABQ9NRA5</accession>
<name>A0ABQ9NRA5_9PEZI</name>
<feature type="compositionally biased region" description="Polar residues" evidence="2">
    <location>
        <begin position="10"/>
        <end position="23"/>
    </location>
</feature>
<feature type="repeat" description="WD" evidence="1">
    <location>
        <begin position="579"/>
        <end position="609"/>
    </location>
</feature>
<feature type="region of interest" description="Disordered" evidence="2">
    <location>
        <begin position="809"/>
        <end position="903"/>
    </location>
</feature>
<dbReference type="SUPFAM" id="SSF50978">
    <property type="entry name" value="WD40 repeat-like"/>
    <property type="match status" value="2"/>
</dbReference>
<evidence type="ECO:0000256" key="1">
    <source>
        <dbReference type="PROSITE-ProRule" id="PRU00221"/>
    </source>
</evidence>
<comment type="caution">
    <text evidence="3">The sequence shown here is derived from an EMBL/GenBank/DDBJ whole genome shotgun (WGS) entry which is preliminary data.</text>
</comment>
<evidence type="ECO:0000256" key="2">
    <source>
        <dbReference type="SAM" id="MobiDB-lite"/>
    </source>
</evidence>
<dbReference type="EMBL" id="JAPDRL010000049">
    <property type="protein sequence ID" value="KAJ9662522.1"/>
    <property type="molecule type" value="Genomic_DNA"/>
</dbReference>
<feature type="region of interest" description="Disordered" evidence="2">
    <location>
        <begin position="993"/>
        <end position="1036"/>
    </location>
</feature>
<dbReference type="Gene3D" id="2.130.10.10">
    <property type="entry name" value="YVTN repeat-like/Quinoprotein amine dehydrogenase"/>
    <property type="match status" value="3"/>
</dbReference>
<dbReference type="InterPro" id="IPR015943">
    <property type="entry name" value="WD40/YVTN_repeat-like_dom_sf"/>
</dbReference>
<dbReference type="InterPro" id="IPR036322">
    <property type="entry name" value="WD40_repeat_dom_sf"/>
</dbReference>
<evidence type="ECO:0000313" key="3">
    <source>
        <dbReference type="EMBL" id="KAJ9662522.1"/>
    </source>
</evidence>
<dbReference type="Proteomes" id="UP001172684">
    <property type="component" value="Unassembled WGS sequence"/>
</dbReference>
<dbReference type="SMART" id="SM00320">
    <property type="entry name" value="WD40"/>
    <property type="match status" value="6"/>
</dbReference>
<dbReference type="Pfam" id="PF00400">
    <property type="entry name" value="WD40"/>
    <property type="match status" value="4"/>
</dbReference>
<dbReference type="PANTHER" id="PTHR45589:SF1">
    <property type="entry name" value="WD REPEAT DOMAIN 62, ISOFORM G"/>
    <property type="match status" value="1"/>
</dbReference>